<evidence type="ECO:0000313" key="2">
    <source>
        <dbReference type="Proteomes" id="UP001244552"/>
    </source>
</evidence>
<sequence>MPDWFLQTLGYATLYALVVKAILASTPTPPADRWYGKLYRLAEWSVLVIGRVKEGAGK</sequence>
<keyword evidence="2" id="KW-1185">Reference proteome</keyword>
<protein>
    <recommendedName>
        <fullName evidence="3">Transposase</fullName>
    </recommendedName>
</protein>
<dbReference type="RefSeq" id="WP_209989458.1">
    <property type="nucleotide sequence ID" value="NZ_JAGINO010000028.1"/>
</dbReference>
<dbReference type="Proteomes" id="UP001244552">
    <property type="component" value="Unassembled WGS sequence"/>
</dbReference>
<proteinExistence type="predicted"/>
<dbReference type="EMBL" id="JAUSVU010000028">
    <property type="protein sequence ID" value="MDQ0536509.1"/>
    <property type="molecule type" value="Genomic_DNA"/>
</dbReference>
<reference evidence="1 2" key="1">
    <citation type="submission" date="2023-07" db="EMBL/GenBank/DDBJ databases">
        <title>Genomic Encyclopedia of Type Strains, Phase IV (KMG-IV): sequencing the most valuable type-strain genomes for metagenomic binning, comparative biology and taxonomic classification.</title>
        <authorList>
            <person name="Goeker M."/>
        </authorList>
    </citation>
    <scope>NUCLEOTIDE SEQUENCE [LARGE SCALE GENOMIC DNA]</scope>
    <source>
        <strain evidence="1 2">DSM 19922</strain>
    </source>
</reference>
<organism evidence="1 2">
    <name type="scientific">Azospirillum picis</name>
    <dbReference type="NCBI Taxonomy" id="488438"/>
    <lineage>
        <taxon>Bacteria</taxon>
        <taxon>Pseudomonadati</taxon>
        <taxon>Pseudomonadota</taxon>
        <taxon>Alphaproteobacteria</taxon>
        <taxon>Rhodospirillales</taxon>
        <taxon>Azospirillaceae</taxon>
        <taxon>Azospirillum</taxon>
    </lineage>
</organism>
<gene>
    <name evidence="1" type="ORF">QO018_005406</name>
</gene>
<name>A0ABU0MT58_9PROT</name>
<evidence type="ECO:0000313" key="1">
    <source>
        <dbReference type="EMBL" id="MDQ0536509.1"/>
    </source>
</evidence>
<evidence type="ECO:0008006" key="3">
    <source>
        <dbReference type="Google" id="ProtNLM"/>
    </source>
</evidence>
<comment type="caution">
    <text evidence="1">The sequence shown here is derived from an EMBL/GenBank/DDBJ whole genome shotgun (WGS) entry which is preliminary data.</text>
</comment>
<accession>A0ABU0MT58</accession>